<dbReference type="OrthoDB" id="5984733at2759"/>
<reference evidence="3 4" key="1">
    <citation type="submission" date="2014-06" db="EMBL/GenBank/DDBJ databases">
        <title>Evolutionary Origins and Diversification of the Mycorrhizal Mutualists.</title>
        <authorList>
            <consortium name="DOE Joint Genome Institute"/>
            <consortium name="Mycorrhizal Genomics Consortium"/>
            <person name="Kohler A."/>
            <person name="Kuo A."/>
            <person name="Nagy L.G."/>
            <person name="Floudas D."/>
            <person name="Copeland A."/>
            <person name="Barry K.W."/>
            <person name="Cichocki N."/>
            <person name="Veneault-Fourrey C."/>
            <person name="LaButti K."/>
            <person name="Lindquist E.A."/>
            <person name="Lipzen A."/>
            <person name="Lundell T."/>
            <person name="Morin E."/>
            <person name="Murat C."/>
            <person name="Riley R."/>
            <person name="Ohm R."/>
            <person name="Sun H."/>
            <person name="Tunlid A."/>
            <person name="Henrissat B."/>
            <person name="Grigoriev I.V."/>
            <person name="Hibbett D.S."/>
            <person name="Martin F."/>
        </authorList>
    </citation>
    <scope>NUCLEOTIDE SEQUENCE [LARGE SCALE GENOMIC DNA]</scope>
    <source>
        <strain evidence="3 4">FD-325 SS-3</strain>
    </source>
</reference>
<evidence type="ECO:0000313" key="4">
    <source>
        <dbReference type="Proteomes" id="UP000053263"/>
    </source>
</evidence>
<protein>
    <recommendedName>
        <fullName evidence="2">Chromo domain-containing protein</fullName>
    </recommendedName>
</protein>
<evidence type="ECO:0000313" key="3">
    <source>
        <dbReference type="EMBL" id="KII83116.1"/>
    </source>
</evidence>
<feature type="domain" description="Chromo" evidence="2">
    <location>
        <begin position="6"/>
        <end position="66"/>
    </location>
</feature>
<dbReference type="HOGENOM" id="CLU_1468778_0_0_1"/>
<feature type="region of interest" description="Disordered" evidence="1">
    <location>
        <begin position="111"/>
        <end position="139"/>
    </location>
</feature>
<accession>A0A0C9SK49</accession>
<feature type="region of interest" description="Disordered" evidence="1">
    <location>
        <begin position="153"/>
        <end position="212"/>
    </location>
</feature>
<dbReference type="GO" id="GO:0006338">
    <property type="term" value="P:chromatin remodeling"/>
    <property type="evidence" value="ECO:0007669"/>
    <property type="project" value="UniProtKB-ARBA"/>
</dbReference>
<organism evidence="3 4">
    <name type="scientific">Plicaturopsis crispa FD-325 SS-3</name>
    <dbReference type="NCBI Taxonomy" id="944288"/>
    <lineage>
        <taxon>Eukaryota</taxon>
        <taxon>Fungi</taxon>
        <taxon>Dikarya</taxon>
        <taxon>Basidiomycota</taxon>
        <taxon>Agaricomycotina</taxon>
        <taxon>Agaricomycetes</taxon>
        <taxon>Agaricomycetidae</taxon>
        <taxon>Amylocorticiales</taxon>
        <taxon>Amylocorticiaceae</taxon>
        <taxon>Plicatura</taxon>
        <taxon>Plicaturopsis crispa</taxon>
    </lineage>
</organism>
<proteinExistence type="predicted"/>
<name>A0A0C9SK49_PLICR</name>
<dbReference type="EMBL" id="KN832582">
    <property type="protein sequence ID" value="KII83116.1"/>
    <property type="molecule type" value="Genomic_DNA"/>
</dbReference>
<feature type="compositionally biased region" description="Acidic residues" evidence="1">
    <location>
        <begin position="177"/>
        <end position="212"/>
    </location>
</feature>
<sequence length="212" mass="23749">MPDKKYPVDLFLKARKTDGQWSYWVKWTGWPDRWNEWVRSSSTYPSCEELEDRFWKDVGIDKEGDHPDGFEVVPSAAWIENEKAIAAVMFADYLEENRERIKKEEMALLREEEKEKVKASTSRSSRGKKSKSSGLTIRIPPLRAVQASFATLDTSASTSAAPNSAADLPSIATLDAEASDCDTDMDAEGEDEVDGEDELEEADEADEVDGSI</sequence>
<dbReference type="SUPFAM" id="SSF54160">
    <property type="entry name" value="Chromo domain-like"/>
    <property type="match status" value="1"/>
</dbReference>
<dbReference type="InterPro" id="IPR016197">
    <property type="entry name" value="Chromo-like_dom_sf"/>
</dbReference>
<evidence type="ECO:0000259" key="2">
    <source>
        <dbReference type="PROSITE" id="PS50013"/>
    </source>
</evidence>
<dbReference type="PROSITE" id="PS50013">
    <property type="entry name" value="CHROMO_2"/>
    <property type="match status" value="1"/>
</dbReference>
<dbReference type="Gene3D" id="2.40.50.40">
    <property type="match status" value="1"/>
</dbReference>
<evidence type="ECO:0000256" key="1">
    <source>
        <dbReference type="SAM" id="MobiDB-lite"/>
    </source>
</evidence>
<keyword evidence="4" id="KW-1185">Reference proteome</keyword>
<feature type="compositionally biased region" description="Low complexity" evidence="1">
    <location>
        <begin position="153"/>
        <end position="166"/>
    </location>
</feature>
<dbReference type="SMART" id="SM00298">
    <property type="entry name" value="CHROMO"/>
    <property type="match status" value="1"/>
</dbReference>
<dbReference type="InterPro" id="IPR000953">
    <property type="entry name" value="Chromo/chromo_shadow_dom"/>
</dbReference>
<dbReference type="AlphaFoldDB" id="A0A0C9SK49"/>
<dbReference type="Proteomes" id="UP000053263">
    <property type="component" value="Unassembled WGS sequence"/>
</dbReference>
<gene>
    <name evidence="3" type="ORF">PLICRDRAFT_180675</name>
</gene>